<reference evidence="1 2" key="1">
    <citation type="journal article" date="2015" name="Genome Biol. Evol.">
        <title>Comparative Genomics of a Bacterivorous Green Alga Reveals Evolutionary Causalities and Consequences of Phago-Mixotrophic Mode of Nutrition.</title>
        <authorList>
            <person name="Burns J.A."/>
            <person name="Paasch A."/>
            <person name="Narechania A."/>
            <person name="Kim E."/>
        </authorList>
    </citation>
    <scope>NUCLEOTIDE SEQUENCE [LARGE SCALE GENOMIC DNA]</scope>
    <source>
        <strain evidence="1 2">PLY_AMNH</strain>
    </source>
</reference>
<keyword evidence="2" id="KW-1185">Reference proteome</keyword>
<dbReference type="Proteomes" id="UP001190700">
    <property type="component" value="Unassembled WGS sequence"/>
</dbReference>
<protein>
    <submittedName>
        <fullName evidence="1">Uncharacterized protein</fullName>
    </submittedName>
</protein>
<name>A0AAE0H400_9CHLO</name>
<sequence length="93" mass="9899">MDDDAFWAAVDAVEESPDPEEEDGFWSCDAEVAADANAAGEMQHSACSLSYDTLATTDDDDDDDVVWARVDEDIACAAVASVALPLGGPRRCR</sequence>
<evidence type="ECO:0000313" key="1">
    <source>
        <dbReference type="EMBL" id="KAK3288576.1"/>
    </source>
</evidence>
<accession>A0AAE0H400</accession>
<gene>
    <name evidence="1" type="ORF">CYMTET_3941</name>
</gene>
<dbReference type="AlphaFoldDB" id="A0AAE0H400"/>
<dbReference type="EMBL" id="LGRX02000432">
    <property type="protein sequence ID" value="KAK3288576.1"/>
    <property type="molecule type" value="Genomic_DNA"/>
</dbReference>
<organism evidence="1 2">
    <name type="scientific">Cymbomonas tetramitiformis</name>
    <dbReference type="NCBI Taxonomy" id="36881"/>
    <lineage>
        <taxon>Eukaryota</taxon>
        <taxon>Viridiplantae</taxon>
        <taxon>Chlorophyta</taxon>
        <taxon>Pyramimonadophyceae</taxon>
        <taxon>Pyramimonadales</taxon>
        <taxon>Pyramimonadaceae</taxon>
        <taxon>Cymbomonas</taxon>
    </lineage>
</organism>
<proteinExistence type="predicted"/>
<evidence type="ECO:0000313" key="2">
    <source>
        <dbReference type="Proteomes" id="UP001190700"/>
    </source>
</evidence>
<comment type="caution">
    <text evidence="1">The sequence shown here is derived from an EMBL/GenBank/DDBJ whole genome shotgun (WGS) entry which is preliminary data.</text>
</comment>